<evidence type="ECO:0000256" key="1">
    <source>
        <dbReference type="ARBA" id="ARBA00023125"/>
    </source>
</evidence>
<dbReference type="GO" id="GO:0046983">
    <property type="term" value="F:protein dimerization activity"/>
    <property type="evidence" value="ECO:0007669"/>
    <property type="project" value="InterPro"/>
</dbReference>
<dbReference type="EMBL" id="JAIWQS010000009">
    <property type="protein sequence ID" value="KAJ8754998.1"/>
    <property type="molecule type" value="Genomic_DNA"/>
</dbReference>
<sequence>MDCLKLYRKEKVKTKLALERVHSRICLTSDVWTSSTSEGYISLTSHYVDENWVLQSKIINFCHIPPPHSGNVLSEKVYGFIKEWGIEKKIFSLTLDNASNNDKMEDILKTQLSLQGVLLCGGDFFHVRCCAHILNLIVQEGLKVASEALQKIRESVKYIKGSEGKRIKFGELAEQFGVRTVKGLRLDVSTRWNSTFLMLESALIYRLVFGHLALIDPNYKYHPSEEEWDRAEKICKFLKPFYDITTLFSGSKYPTANLYLQNVWKIQLCLIEEMESRDEVVSSMARQMKPKFDKYWDSYSIVLAIAAILDPRFKFPFVEFCYKRLGAHWDPYRKLEIVRREMYKLFEAYEVQHSSKVTMAHSSIESGLDPHSLATKDVISEFDNYESEFVVTEKSELDLYLQEPRLDRIKNLNLDILEHWKSMAERYPILSLMARDILSIPITTVASESAFSIGSKVLNKYRSSLRPDNAESLICTRTCV</sequence>
<keyword evidence="5" id="KW-1185">Reference proteome</keyword>
<gene>
    <name evidence="4" type="ORF">K2173_015510</name>
</gene>
<keyword evidence="1" id="KW-0238">DNA-binding</keyword>
<organism evidence="4 5">
    <name type="scientific">Erythroxylum novogranatense</name>
    <dbReference type="NCBI Taxonomy" id="1862640"/>
    <lineage>
        <taxon>Eukaryota</taxon>
        <taxon>Viridiplantae</taxon>
        <taxon>Streptophyta</taxon>
        <taxon>Embryophyta</taxon>
        <taxon>Tracheophyta</taxon>
        <taxon>Spermatophyta</taxon>
        <taxon>Magnoliopsida</taxon>
        <taxon>eudicotyledons</taxon>
        <taxon>Gunneridae</taxon>
        <taxon>Pentapetalae</taxon>
        <taxon>rosids</taxon>
        <taxon>fabids</taxon>
        <taxon>Malpighiales</taxon>
        <taxon>Erythroxylaceae</taxon>
        <taxon>Erythroxylum</taxon>
    </lineage>
</organism>
<dbReference type="InterPro" id="IPR012337">
    <property type="entry name" value="RNaseH-like_sf"/>
</dbReference>
<accession>A0AAV8SSS3</accession>
<dbReference type="InterPro" id="IPR025525">
    <property type="entry name" value="hAT-like_transposase_RNase-H"/>
</dbReference>
<dbReference type="PANTHER" id="PTHR46481:SF6">
    <property type="entry name" value="ZINC FINGER BED DOMAIN-CONTAINING PROTEIN RICESLEEPER 2-LIKE"/>
    <property type="match status" value="1"/>
</dbReference>
<dbReference type="InterPro" id="IPR052035">
    <property type="entry name" value="ZnF_BED_domain_contain"/>
</dbReference>
<feature type="domain" description="hAT-like transposase RNase-H fold" evidence="3">
    <location>
        <begin position="249"/>
        <end position="349"/>
    </location>
</feature>
<reference evidence="4 5" key="1">
    <citation type="submission" date="2021-09" db="EMBL/GenBank/DDBJ databases">
        <title>Genomic insights and catalytic innovation underlie evolution of tropane alkaloids biosynthesis.</title>
        <authorList>
            <person name="Wang Y.-J."/>
            <person name="Tian T."/>
            <person name="Huang J.-P."/>
            <person name="Huang S.-X."/>
        </authorList>
    </citation>
    <scope>NUCLEOTIDE SEQUENCE [LARGE SCALE GENOMIC DNA]</scope>
    <source>
        <strain evidence="4">KIB-2018</strain>
        <tissue evidence="4">Leaf</tissue>
    </source>
</reference>
<proteinExistence type="predicted"/>
<name>A0AAV8SSS3_9ROSI</name>
<protein>
    <recommendedName>
        <fullName evidence="6">Transposase</fullName>
    </recommendedName>
</protein>
<evidence type="ECO:0000259" key="2">
    <source>
        <dbReference type="Pfam" id="PF05699"/>
    </source>
</evidence>
<dbReference type="Pfam" id="PF05699">
    <property type="entry name" value="Dimer_Tnp_hAT"/>
    <property type="match status" value="1"/>
</dbReference>
<dbReference type="Pfam" id="PF14372">
    <property type="entry name" value="hAT-like_RNase-H"/>
    <property type="match status" value="1"/>
</dbReference>
<dbReference type="PANTHER" id="PTHR46481">
    <property type="entry name" value="ZINC FINGER BED DOMAIN-CONTAINING PROTEIN 4"/>
    <property type="match status" value="1"/>
</dbReference>
<dbReference type="AlphaFoldDB" id="A0AAV8SSS3"/>
<dbReference type="InterPro" id="IPR008906">
    <property type="entry name" value="HATC_C_dom"/>
</dbReference>
<evidence type="ECO:0000313" key="4">
    <source>
        <dbReference type="EMBL" id="KAJ8754998.1"/>
    </source>
</evidence>
<evidence type="ECO:0000259" key="3">
    <source>
        <dbReference type="Pfam" id="PF14372"/>
    </source>
</evidence>
<dbReference type="Proteomes" id="UP001159364">
    <property type="component" value="Linkage Group LG09"/>
</dbReference>
<feature type="domain" description="HAT C-terminal dimerisation" evidence="2">
    <location>
        <begin position="396"/>
        <end position="477"/>
    </location>
</feature>
<evidence type="ECO:0008006" key="6">
    <source>
        <dbReference type="Google" id="ProtNLM"/>
    </source>
</evidence>
<comment type="caution">
    <text evidence="4">The sequence shown here is derived from an EMBL/GenBank/DDBJ whole genome shotgun (WGS) entry which is preliminary data.</text>
</comment>
<dbReference type="GO" id="GO:0003677">
    <property type="term" value="F:DNA binding"/>
    <property type="evidence" value="ECO:0007669"/>
    <property type="project" value="UniProtKB-KW"/>
</dbReference>
<evidence type="ECO:0000313" key="5">
    <source>
        <dbReference type="Proteomes" id="UP001159364"/>
    </source>
</evidence>
<dbReference type="SUPFAM" id="SSF53098">
    <property type="entry name" value="Ribonuclease H-like"/>
    <property type="match status" value="1"/>
</dbReference>